<dbReference type="Pfam" id="PF21902">
    <property type="entry name" value="PTM1-like_N"/>
    <property type="match status" value="1"/>
</dbReference>
<accession>A0A120K2X8</accession>
<organism evidence="12 13">
    <name type="scientific">Eremothecium sinecaudum</name>
    <dbReference type="NCBI Taxonomy" id="45286"/>
    <lineage>
        <taxon>Eukaryota</taxon>
        <taxon>Fungi</taxon>
        <taxon>Dikarya</taxon>
        <taxon>Ascomycota</taxon>
        <taxon>Saccharomycotina</taxon>
        <taxon>Saccharomycetes</taxon>
        <taxon>Saccharomycetales</taxon>
        <taxon>Saccharomycetaceae</taxon>
        <taxon>Eremothecium</taxon>
    </lineage>
</organism>
<evidence type="ECO:0000256" key="5">
    <source>
        <dbReference type="ARBA" id="ARBA00022989"/>
    </source>
</evidence>
<dbReference type="GO" id="GO:0042147">
    <property type="term" value="P:retrograde transport, endosome to Golgi"/>
    <property type="evidence" value="ECO:0007669"/>
    <property type="project" value="TreeGrafter"/>
</dbReference>
<dbReference type="OrthoDB" id="19932at2759"/>
<feature type="transmembrane region" description="Helical" evidence="8">
    <location>
        <begin position="184"/>
        <end position="204"/>
    </location>
</feature>
<dbReference type="EMBL" id="CP014248">
    <property type="protein sequence ID" value="AMD22937.1"/>
    <property type="molecule type" value="Genomic_DNA"/>
</dbReference>
<feature type="transmembrane region" description="Helical" evidence="8">
    <location>
        <begin position="250"/>
        <end position="279"/>
    </location>
</feature>
<evidence type="ECO:0000259" key="11">
    <source>
        <dbReference type="Pfam" id="PF21902"/>
    </source>
</evidence>
<evidence type="ECO:0000256" key="8">
    <source>
        <dbReference type="SAM" id="Phobius"/>
    </source>
</evidence>
<evidence type="ECO:0000256" key="3">
    <source>
        <dbReference type="ARBA" id="ARBA00022692"/>
    </source>
</evidence>
<feature type="transmembrane region" description="Helical" evidence="8">
    <location>
        <begin position="408"/>
        <end position="425"/>
    </location>
</feature>
<evidence type="ECO:0000256" key="6">
    <source>
        <dbReference type="ARBA" id="ARBA00023136"/>
    </source>
</evidence>
<keyword evidence="3 8" id="KW-0812">Transmembrane</keyword>
<feature type="chain" id="PRO_5007167102" evidence="9">
    <location>
        <begin position="20"/>
        <end position="491"/>
    </location>
</feature>
<dbReference type="AlphaFoldDB" id="A0A120K2X8"/>
<evidence type="ECO:0000256" key="9">
    <source>
        <dbReference type="SAM" id="SignalP"/>
    </source>
</evidence>
<keyword evidence="6 8" id="KW-0472">Membrane</keyword>
<dbReference type="PANTHER" id="PTHR21229">
    <property type="entry name" value="LUNG SEVEN TRANSMEMBRANE RECEPTOR"/>
    <property type="match status" value="1"/>
</dbReference>
<dbReference type="GO" id="GO:0016020">
    <property type="term" value="C:membrane"/>
    <property type="evidence" value="ECO:0007669"/>
    <property type="project" value="UniProtKB-SubCell"/>
</dbReference>
<name>A0A120K2X8_9SACH</name>
<gene>
    <name evidence="12" type="ORF">AW171_hschr85008</name>
</gene>
<evidence type="ECO:0000313" key="12">
    <source>
        <dbReference type="EMBL" id="AMD22937.1"/>
    </source>
</evidence>
<feature type="domain" description="GOST seven transmembrane" evidence="10">
    <location>
        <begin position="181"/>
        <end position="431"/>
    </location>
</feature>
<dbReference type="InterPro" id="IPR053937">
    <property type="entry name" value="GOST_TM"/>
</dbReference>
<dbReference type="Pfam" id="PF06814">
    <property type="entry name" value="GOST_TM"/>
    <property type="match status" value="1"/>
</dbReference>
<comment type="subcellular location">
    <subcellularLocation>
        <location evidence="1">Membrane</location>
        <topology evidence="1">Multi-pass membrane protein</topology>
    </subcellularLocation>
</comment>
<evidence type="ECO:0000256" key="2">
    <source>
        <dbReference type="ARBA" id="ARBA00007883"/>
    </source>
</evidence>
<feature type="transmembrane region" description="Helical" evidence="8">
    <location>
        <begin position="291"/>
        <end position="310"/>
    </location>
</feature>
<proteinExistence type="inferred from homology"/>
<comment type="similarity">
    <text evidence="2">Belongs to the LU7TM family.</text>
</comment>
<dbReference type="InterPro" id="IPR009637">
    <property type="entry name" value="GPR107/GPR108-like"/>
</dbReference>
<dbReference type="GeneID" id="28726314"/>
<dbReference type="GO" id="GO:0005829">
    <property type="term" value="C:cytosol"/>
    <property type="evidence" value="ECO:0007669"/>
    <property type="project" value="GOC"/>
</dbReference>
<feature type="transmembrane region" description="Helical" evidence="8">
    <location>
        <begin position="365"/>
        <end position="388"/>
    </location>
</feature>
<feature type="region of interest" description="Disordered" evidence="7">
    <location>
        <begin position="461"/>
        <end position="491"/>
    </location>
</feature>
<evidence type="ECO:0000259" key="10">
    <source>
        <dbReference type="Pfam" id="PF06814"/>
    </source>
</evidence>
<feature type="transmembrane region" description="Helical" evidence="8">
    <location>
        <begin position="322"/>
        <end position="344"/>
    </location>
</feature>
<evidence type="ECO:0000313" key="13">
    <source>
        <dbReference type="Proteomes" id="UP000243052"/>
    </source>
</evidence>
<evidence type="ECO:0000256" key="4">
    <source>
        <dbReference type="ARBA" id="ARBA00022729"/>
    </source>
</evidence>
<evidence type="ECO:0000256" key="7">
    <source>
        <dbReference type="SAM" id="MobiDB-lite"/>
    </source>
</evidence>
<dbReference type="InterPro" id="IPR053938">
    <property type="entry name" value="PTM1-like_N"/>
</dbReference>
<feature type="domain" description="PTM1-like N-terminal" evidence="11">
    <location>
        <begin position="31"/>
        <end position="169"/>
    </location>
</feature>
<keyword evidence="13" id="KW-1185">Reference proteome</keyword>
<feature type="signal peptide" evidence="9">
    <location>
        <begin position="1"/>
        <end position="19"/>
    </location>
</feature>
<evidence type="ECO:0000256" key="1">
    <source>
        <dbReference type="ARBA" id="ARBA00004141"/>
    </source>
</evidence>
<protein>
    <submittedName>
        <fullName evidence="12">HHR168Cp</fullName>
    </submittedName>
</protein>
<dbReference type="PANTHER" id="PTHR21229:SF1">
    <property type="entry name" value="GH17801P"/>
    <property type="match status" value="1"/>
</dbReference>
<dbReference type="GO" id="GO:0005794">
    <property type="term" value="C:Golgi apparatus"/>
    <property type="evidence" value="ECO:0007669"/>
    <property type="project" value="TreeGrafter"/>
</dbReference>
<sequence length="491" mass="56664">MILRKLATIICLLLPFIWADEVLISNYTNLVCRGMYSKDDWGGKTDPHISFNIKSIDKDQAGVAVAIIEWRDFEFLGVEKDHVNYLYCNDRAISKGVCEESEKDHLILRNQIYDPEKGENVTSRNQLMEFVMTDVGKYEKPYPVKNTGYYCVYAHIPNGNFKGFVEFRNAFGHLPAAEINLLPLYGLLSIAYVVAMALYSFTVWKNKHELLLLQKYLLAFFIFLSIDTIFIWSYYDIKNEKGQTPGTNALMVFISILSAAKLSFSFFLLLVVGLGYGIVYPKLNRKLMRRIQYFTVLNFVVSAAFLIQAYMTDPESTSMLPLITIIPAIASVMGFYFMILRSLSHTLQYLQEQRQVVKLKMYKEFLAVIYISLAVIMAGIAITTFMMLSMSTDEMVEQYWKTRFIMDIWPSIVYYCVFVTLAFLWRPTETSYMLACSQQLPTDPENATEFDLDDLHTLGDETYNAQDHDDDLNFSDDEHNRRAEYTPTTSK</sequence>
<keyword evidence="5 8" id="KW-1133">Transmembrane helix</keyword>
<dbReference type="Proteomes" id="UP000243052">
    <property type="component" value="Chromosome viii"/>
</dbReference>
<dbReference type="RefSeq" id="XP_017989933.1">
    <property type="nucleotide sequence ID" value="XM_018134444.1"/>
</dbReference>
<keyword evidence="4 9" id="KW-0732">Signal</keyword>
<feature type="transmembrane region" description="Helical" evidence="8">
    <location>
        <begin position="216"/>
        <end position="235"/>
    </location>
</feature>
<reference evidence="12 13" key="1">
    <citation type="submission" date="2016-01" db="EMBL/GenBank/DDBJ databases">
        <title>Genome sequence of the yeast Holleya sinecauda.</title>
        <authorList>
            <person name="Dietrich F.S."/>
        </authorList>
    </citation>
    <scope>NUCLEOTIDE SEQUENCE [LARGE SCALE GENOMIC DNA]</scope>
    <source>
        <strain evidence="12 13">ATCC 58844</strain>
    </source>
</reference>